<keyword evidence="3" id="KW-1185">Reference proteome</keyword>
<dbReference type="Pfam" id="PF00583">
    <property type="entry name" value="Acetyltransf_1"/>
    <property type="match status" value="1"/>
</dbReference>
<dbReference type="Gene3D" id="3.40.630.30">
    <property type="match status" value="1"/>
</dbReference>
<dbReference type="InterPro" id="IPR016181">
    <property type="entry name" value="Acyl_CoA_acyltransferase"/>
</dbReference>
<accession>A0ABV5JK84</accession>
<keyword evidence="2" id="KW-0808">Transferase</keyword>
<feature type="domain" description="N-acetyltransferase" evidence="1">
    <location>
        <begin position="94"/>
        <end position="241"/>
    </location>
</feature>
<dbReference type="CDD" id="cd04301">
    <property type="entry name" value="NAT_SF"/>
    <property type="match status" value="1"/>
</dbReference>
<comment type="caution">
    <text evidence="2">The sequence shown here is derived from an EMBL/GenBank/DDBJ whole genome shotgun (WGS) entry which is preliminary data.</text>
</comment>
<name>A0ABV5JK84_9RHOB</name>
<reference evidence="2 3" key="1">
    <citation type="submission" date="2024-09" db="EMBL/GenBank/DDBJ databases">
        <authorList>
            <person name="Sun Q."/>
            <person name="Mori K."/>
        </authorList>
    </citation>
    <scope>NUCLEOTIDE SEQUENCE [LARGE SCALE GENOMIC DNA]</scope>
    <source>
        <strain evidence="2 3">CECT 8726</strain>
    </source>
</reference>
<sequence>MTPNELTKLFEISEATWPPAAFHEIEGWVVRDGAGGGQRVSSTTAAELGTLPDIEMAEKAMAALDQPNLFMIRKGEHALDAALDARGYTVKDPVVMYSCPVKDLTGVKPPRVSTFNIFPPLQIMRELWAEGGIGPARINVMLRAKGPKTTVLGRQNDRAAGVAYVGIHQNTAVLHALEVSPDQRRQGVAINIMRAAAHWAQDQGAETLLVLVTQENKGANALYSSLSMQNVGNYHYRIKAA</sequence>
<dbReference type="SUPFAM" id="SSF55729">
    <property type="entry name" value="Acyl-CoA N-acyltransferases (Nat)"/>
    <property type="match status" value="1"/>
</dbReference>
<dbReference type="GO" id="GO:0016746">
    <property type="term" value="F:acyltransferase activity"/>
    <property type="evidence" value="ECO:0007669"/>
    <property type="project" value="UniProtKB-KW"/>
</dbReference>
<evidence type="ECO:0000313" key="2">
    <source>
        <dbReference type="EMBL" id="MFB9232902.1"/>
    </source>
</evidence>
<protein>
    <submittedName>
        <fullName evidence="2">GNAT family N-acetyltransferase</fullName>
        <ecNumber evidence="2">2.3.1.-</ecNumber>
    </submittedName>
</protein>
<dbReference type="EC" id="2.3.1.-" evidence="2"/>
<gene>
    <name evidence="2" type="ORF">ACFFUT_14005</name>
</gene>
<evidence type="ECO:0000259" key="1">
    <source>
        <dbReference type="PROSITE" id="PS51186"/>
    </source>
</evidence>
<evidence type="ECO:0000313" key="3">
    <source>
        <dbReference type="Proteomes" id="UP001589683"/>
    </source>
</evidence>
<dbReference type="RefSeq" id="WP_213887092.1">
    <property type="nucleotide sequence ID" value="NZ_JAGFNU010000001.1"/>
</dbReference>
<dbReference type="Proteomes" id="UP001589683">
    <property type="component" value="Unassembled WGS sequence"/>
</dbReference>
<dbReference type="EMBL" id="JBHMEA010000044">
    <property type="protein sequence ID" value="MFB9232902.1"/>
    <property type="molecule type" value="Genomic_DNA"/>
</dbReference>
<keyword evidence="2" id="KW-0012">Acyltransferase</keyword>
<dbReference type="PROSITE" id="PS51186">
    <property type="entry name" value="GNAT"/>
    <property type="match status" value="1"/>
</dbReference>
<dbReference type="InterPro" id="IPR000182">
    <property type="entry name" value="GNAT_dom"/>
</dbReference>
<organism evidence="2 3">
    <name type="scientific">Pseudohalocynthiibacter aestuariivivens</name>
    <dbReference type="NCBI Taxonomy" id="1591409"/>
    <lineage>
        <taxon>Bacteria</taxon>
        <taxon>Pseudomonadati</taxon>
        <taxon>Pseudomonadota</taxon>
        <taxon>Alphaproteobacteria</taxon>
        <taxon>Rhodobacterales</taxon>
        <taxon>Paracoccaceae</taxon>
        <taxon>Pseudohalocynthiibacter</taxon>
    </lineage>
</organism>
<proteinExistence type="predicted"/>